<dbReference type="AlphaFoldDB" id="A0A7S3I7R0"/>
<protein>
    <submittedName>
        <fullName evidence="1">Uncharacterized protein</fullName>
    </submittedName>
</protein>
<accession>A0A7S3I7R0</accession>
<sequence>MRHLRHKRNVILLAKKVMDAKKFNALEKKLLLQAWFLVGYEKYFFPAALLNKVLAMHEKIDSVPKGYYYADLHQRRIPPLEMMTFDQRKQNFITHYRQI</sequence>
<organism evidence="1">
    <name type="scientific">Favella ehrenbergii</name>
    <dbReference type="NCBI Taxonomy" id="182087"/>
    <lineage>
        <taxon>Eukaryota</taxon>
        <taxon>Sar</taxon>
        <taxon>Alveolata</taxon>
        <taxon>Ciliophora</taxon>
        <taxon>Intramacronucleata</taxon>
        <taxon>Spirotrichea</taxon>
        <taxon>Choreotrichia</taxon>
        <taxon>Tintinnida</taxon>
        <taxon>Xystonellidae</taxon>
        <taxon>Favella</taxon>
    </lineage>
</organism>
<name>A0A7S3I7R0_9SPIT</name>
<gene>
    <name evidence="1" type="ORF">FEHR0123_LOCUS9618</name>
</gene>
<reference evidence="1" key="1">
    <citation type="submission" date="2021-01" db="EMBL/GenBank/DDBJ databases">
        <authorList>
            <person name="Corre E."/>
            <person name="Pelletier E."/>
            <person name="Niang G."/>
            <person name="Scheremetjew M."/>
            <person name="Finn R."/>
            <person name="Kale V."/>
            <person name="Holt S."/>
            <person name="Cochrane G."/>
            <person name="Meng A."/>
            <person name="Brown T."/>
            <person name="Cohen L."/>
        </authorList>
    </citation>
    <scope>NUCLEOTIDE SEQUENCE</scope>
    <source>
        <strain evidence="1">Fehren 1</strain>
    </source>
</reference>
<proteinExistence type="predicted"/>
<evidence type="ECO:0000313" key="1">
    <source>
        <dbReference type="EMBL" id="CAE0314692.1"/>
    </source>
</evidence>
<dbReference type="EMBL" id="HBIE01031663">
    <property type="protein sequence ID" value="CAE0314692.1"/>
    <property type="molecule type" value="Transcribed_RNA"/>
</dbReference>